<comment type="caution">
    <text evidence="3">The sequence shown here is derived from an EMBL/GenBank/DDBJ whole genome shotgun (WGS) entry which is preliminary data.</text>
</comment>
<proteinExistence type="predicted"/>
<organism evidence="3 4">
    <name type="scientific">Plakobranchus ocellatus</name>
    <dbReference type="NCBI Taxonomy" id="259542"/>
    <lineage>
        <taxon>Eukaryota</taxon>
        <taxon>Metazoa</taxon>
        <taxon>Spiralia</taxon>
        <taxon>Lophotrochozoa</taxon>
        <taxon>Mollusca</taxon>
        <taxon>Gastropoda</taxon>
        <taxon>Heterobranchia</taxon>
        <taxon>Euthyneura</taxon>
        <taxon>Panpulmonata</taxon>
        <taxon>Sacoglossa</taxon>
        <taxon>Placobranchoidea</taxon>
        <taxon>Plakobranchidae</taxon>
        <taxon>Plakobranchus</taxon>
    </lineage>
</organism>
<dbReference type="AlphaFoldDB" id="A0AAV3YEN7"/>
<accession>A0AAV3YEN7</accession>
<feature type="chain" id="PRO_5043640821" evidence="2">
    <location>
        <begin position="29"/>
        <end position="109"/>
    </location>
</feature>
<protein>
    <submittedName>
        <fullName evidence="3">Uncharacterized protein</fullName>
    </submittedName>
</protein>
<dbReference type="Proteomes" id="UP000735302">
    <property type="component" value="Unassembled WGS sequence"/>
</dbReference>
<evidence type="ECO:0000313" key="4">
    <source>
        <dbReference type="Proteomes" id="UP000735302"/>
    </source>
</evidence>
<keyword evidence="2" id="KW-0732">Signal</keyword>
<feature type="region of interest" description="Disordered" evidence="1">
    <location>
        <begin position="85"/>
        <end position="109"/>
    </location>
</feature>
<sequence>MDKVQKYLWVFTALIVFLAVQKIPKADGASKANMYDLHDDLFTSRGYKKQVRPIADDSNSLFVYLAFSLLSLVDHAGQARRHLAARCPGGQQRHKADTTGVSVGSTKVL</sequence>
<evidence type="ECO:0000256" key="2">
    <source>
        <dbReference type="SAM" id="SignalP"/>
    </source>
</evidence>
<feature type="compositionally biased region" description="Polar residues" evidence="1">
    <location>
        <begin position="99"/>
        <end position="109"/>
    </location>
</feature>
<reference evidence="3 4" key="1">
    <citation type="journal article" date="2021" name="Elife">
        <title>Chloroplast acquisition without the gene transfer in kleptoplastic sea slugs, Plakobranchus ocellatus.</title>
        <authorList>
            <person name="Maeda T."/>
            <person name="Takahashi S."/>
            <person name="Yoshida T."/>
            <person name="Shimamura S."/>
            <person name="Takaki Y."/>
            <person name="Nagai Y."/>
            <person name="Toyoda A."/>
            <person name="Suzuki Y."/>
            <person name="Arimoto A."/>
            <person name="Ishii H."/>
            <person name="Satoh N."/>
            <person name="Nishiyama T."/>
            <person name="Hasebe M."/>
            <person name="Maruyama T."/>
            <person name="Minagawa J."/>
            <person name="Obokata J."/>
            <person name="Shigenobu S."/>
        </authorList>
    </citation>
    <scope>NUCLEOTIDE SEQUENCE [LARGE SCALE GENOMIC DNA]</scope>
</reference>
<evidence type="ECO:0000256" key="1">
    <source>
        <dbReference type="SAM" id="MobiDB-lite"/>
    </source>
</evidence>
<name>A0AAV3YEN7_9GAST</name>
<dbReference type="EMBL" id="BLXT01000945">
    <property type="protein sequence ID" value="GFN81645.1"/>
    <property type="molecule type" value="Genomic_DNA"/>
</dbReference>
<keyword evidence="4" id="KW-1185">Reference proteome</keyword>
<gene>
    <name evidence="3" type="ORF">PoB_000815100</name>
</gene>
<evidence type="ECO:0000313" key="3">
    <source>
        <dbReference type="EMBL" id="GFN81645.1"/>
    </source>
</evidence>
<feature type="signal peptide" evidence="2">
    <location>
        <begin position="1"/>
        <end position="28"/>
    </location>
</feature>